<evidence type="ECO:0000313" key="2">
    <source>
        <dbReference type="EMBL" id="RKG64851.1"/>
    </source>
</evidence>
<organism evidence="2 3">
    <name type="scientific">Corallococcus terminator</name>
    <dbReference type="NCBI Taxonomy" id="2316733"/>
    <lineage>
        <taxon>Bacteria</taxon>
        <taxon>Pseudomonadati</taxon>
        <taxon>Myxococcota</taxon>
        <taxon>Myxococcia</taxon>
        <taxon>Myxococcales</taxon>
        <taxon>Cystobacterineae</taxon>
        <taxon>Myxococcaceae</taxon>
        <taxon>Corallococcus</taxon>
    </lineage>
</organism>
<dbReference type="AlphaFoldDB" id="A0A3A8HG07"/>
<sequence length="240" mass="24989">DDPFSFDDEIPPAAYASPGVAAPRAISLDAGPSAPVALPDDSFSFDMDAAPQAAAPMAAEDDFSEVGSGEFSSLDTSDFGEREDVTRVVRLPVPTDAFREPAAYGTQEPAGTARDFDFSEDPVAPADTGSDFGSTPDFSSTPDFDFAEGDNLPVPAQAAAEDAFTFDINDPSNAHGPAASRPHPQTYGYGSEPQADAFAMAPPSSEPEADPFGLPPPSDYAQASVPDEDPFAPVSYTHLT</sequence>
<protein>
    <submittedName>
        <fullName evidence="2">Uncharacterized protein</fullName>
    </submittedName>
</protein>
<feature type="non-terminal residue" evidence="2">
    <location>
        <position position="1"/>
    </location>
</feature>
<feature type="compositionally biased region" description="Polar residues" evidence="1">
    <location>
        <begin position="131"/>
        <end position="142"/>
    </location>
</feature>
<dbReference type="EMBL" id="RAVZ01000751">
    <property type="protein sequence ID" value="RKG64851.1"/>
    <property type="molecule type" value="Genomic_DNA"/>
</dbReference>
<feature type="compositionally biased region" description="Low complexity" evidence="1">
    <location>
        <begin position="49"/>
        <end position="58"/>
    </location>
</feature>
<gene>
    <name evidence="2" type="ORF">D7V88_41970</name>
</gene>
<name>A0A3A8HG07_9BACT</name>
<dbReference type="Proteomes" id="UP000268094">
    <property type="component" value="Unassembled WGS sequence"/>
</dbReference>
<accession>A0A3A8HG07</accession>
<reference evidence="3" key="1">
    <citation type="submission" date="2018-09" db="EMBL/GenBank/DDBJ databases">
        <authorList>
            <person name="Livingstone P.G."/>
            <person name="Whitworth D.E."/>
        </authorList>
    </citation>
    <scope>NUCLEOTIDE SEQUENCE [LARGE SCALE GENOMIC DNA]</scope>
    <source>
        <strain evidence="3">CA054A</strain>
    </source>
</reference>
<keyword evidence="3" id="KW-1185">Reference proteome</keyword>
<evidence type="ECO:0000256" key="1">
    <source>
        <dbReference type="SAM" id="MobiDB-lite"/>
    </source>
</evidence>
<feature type="non-terminal residue" evidence="2">
    <location>
        <position position="240"/>
    </location>
</feature>
<feature type="region of interest" description="Disordered" evidence="1">
    <location>
        <begin position="49"/>
        <end position="79"/>
    </location>
</feature>
<feature type="region of interest" description="Disordered" evidence="1">
    <location>
        <begin position="99"/>
        <end position="240"/>
    </location>
</feature>
<evidence type="ECO:0000313" key="3">
    <source>
        <dbReference type="Proteomes" id="UP000268094"/>
    </source>
</evidence>
<comment type="caution">
    <text evidence="2">The sequence shown here is derived from an EMBL/GenBank/DDBJ whole genome shotgun (WGS) entry which is preliminary data.</text>
</comment>
<proteinExistence type="predicted"/>